<keyword evidence="1" id="KW-0433">Leucine-rich repeat</keyword>
<dbReference type="GeneID" id="111086337"/>
<evidence type="ECO:0000313" key="3">
    <source>
        <dbReference type="Proteomes" id="UP000694941"/>
    </source>
</evidence>
<evidence type="ECO:0000256" key="2">
    <source>
        <dbReference type="ARBA" id="ARBA00022737"/>
    </source>
</evidence>
<dbReference type="Gene3D" id="3.80.10.10">
    <property type="entry name" value="Ribonuclease Inhibitor"/>
    <property type="match status" value="2"/>
</dbReference>
<gene>
    <name evidence="4" type="primary">LOC111086337</name>
</gene>
<dbReference type="Pfam" id="PF13855">
    <property type="entry name" value="LRR_8"/>
    <property type="match status" value="1"/>
</dbReference>
<reference evidence="4" key="1">
    <citation type="submission" date="2025-08" db="UniProtKB">
        <authorList>
            <consortium name="RefSeq"/>
        </authorList>
    </citation>
    <scope>IDENTIFICATION</scope>
    <source>
        <tissue evidence="4">Muscle</tissue>
    </source>
</reference>
<keyword evidence="2" id="KW-0677">Repeat</keyword>
<keyword evidence="3" id="KW-1185">Reference proteome</keyword>
<organism evidence="3 4">
    <name type="scientific">Limulus polyphemus</name>
    <name type="common">Atlantic horseshoe crab</name>
    <dbReference type="NCBI Taxonomy" id="6850"/>
    <lineage>
        <taxon>Eukaryota</taxon>
        <taxon>Metazoa</taxon>
        <taxon>Ecdysozoa</taxon>
        <taxon>Arthropoda</taxon>
        <taxon>Chelicerata</taxon>
        <taxon>Merostomata</taxon>
        <taxon>Xiphosura</taxon>
        <taxon>Limulidae</taxon>
        <taxon>Limulus</taxon>
    </lineage>
</organism>
<dbReference type="Proteomes" id="UP000694941">
    <property type="component" value="Unplaced"/>
</dbReference>
<dbReference type="InterPro" id="IPR001611">
    <property type="entry name" value="Leu-rich_rpt"/>
</dbReference>
<dbReference type="InterPro" id="IPR032675">
    <property type="entry name" value="LRR_dom_sf"/>
</dbReference>
<dbReference type="SMART" id="SM00369">
    <property type="entry name" value="LRR_TYP"/>
    <property type="match status" value="3"/>
</dbReference>
<dbReference type="SUPFAM" id="SSF52058">
    <property type="entry name" value="L domain-like"/>
    <property type="match status" value="1"/>
</dbReference>
<accession>A0ABM1SLI5</accession>
<sequence length="188" mass="21997">MLYKLEQLILYYNAIRIIPDHAFGLHTKLKEINLSFNMIHYVGSFAFENLLALRVLNLRYNKLFVLNNYAFAVEQVNPNLLLDLSNNYIIFVSEETFRNQVPKLLNISNNHLQSLSKSNFENMLKTMTTESYGMIVTKGNRFLCTCENSAWWVILPYVSKQYIKGFVCSDLNINLMNVTFKDIRCKEN</sequence>
<dbReference type="InterPro" id="IPR003591">
    <property type="entry name" value="Leu-rich_rpt_typical-subtyp"/>
</dbReference>
<name>A0ABM1SLI5_LIMPO</name>
<proteinExistence type="predicted"/>
<protein>
    <submittedName>
        <fullName evidence="4">Leucine-rich repeat-containing G-protein coupled receptor 5-like</fullName>
    </submittedName>
</protein>
<dbReference type="RefSeq" id="XP_022244491.1">
    <property type="nucleotide sequence ID" value="XM_022388783.1"/>
</dbReference>
<evidence type="ECO:0000313" key="4">
    <source>
        <dbReference type="RefSeq" id="XP_022244491.1"/>
    </source>
</evidence>
<evidence type="ECO:0000256" key="1">
    <source>
        <dbReference type="ARBA" id="ARBA00022614"/>
    </source>
</evidence>
<dbReference type="PANTHER" id="PTHR45617">
    <property type="entry name" value="LEUCINE RICH REPEAT FAMILY PROTEIN"/>
    <property type="match status" value="1"/>
</dbReference>